<evidence type="ECO:0000259" key="1">
    <source>
        <dbReference type="Pfam" id="PF00535"/>
    </source>
</evidence>
<dbReference type="OrthoDB" id="396670at2"/>
<feature type="domain" description="Glycosyltransferase 2-like" evidence="1">
    <location>
        <begin position="10"/>
        <end position="166"/>
    </location>
</feature>
<dbReference type="Gene3D" id="3.90.550.10">
    <property type="entry name" value="Spore Coat Polysaccharide Biosynthesis Protein SpsA, Chain A"/>
    <property type="match status" value="1"/>
</dbReference>
<dbReference type="Pfam" id="PF00535">
    <property type="entry name" value="Glycos_transf_2"/>
    <property type="match status" value="1"/>
</dbReference>
<dbReference type="Proteomes" id="UP000291072">
    <property type="component" value="Unassembled WGS sequence"/>
</dbReference>
<keyword evidence="3" id="KW-1185">Reference proteome</keyword>
<name>A0A4R0XSK5_9MOLU</name>
<dbReference type="SUPFAM" id="SSF53448">
    <property type="entry name" value="Nucleotide-diphospho-sugar transferases"/>
    <property type="match status" value="1"/>
</dbReference>
<gene>
    <name evidence="2" type="ORF">C4B25_01795</name>
</gene>
<dbReference type="InterPro" id="IPR029044">
    <property type="entry name" value="Nucleotide-diphossugar_trans"/>
</dbReference>
<dbReference type="GO" id="GO:0016740">
    <property type="term" value="F:transferase activity"/>
    <property type="evidence" value="ECO:0007669"/>
    <property type="project" value="UniProtKB-KW"/>
</dbReference>
<dbReference type="InterPro" id="IPR001173">
    <property type="entry name" value="Glyco_trans_2-like"/>
</dbReference>
<sequence length="251" mass="29162">MKKILNKVLVVIPAYNEEGAILGVVKEMEEKCPDVNYIVINDCSTDKTEEILTKNKIKHLTHEKNKGLFGTMTTGFKYALENNFEAVIQVDGDGQHDPSEIEKVVRIWKEKDLDFVQGSRFMEAKKPHTARMFGSRVIGFFMLLTLGKKIKDPTNGMRLYGTELIERFANDSKLHPEPDTIAYLIKDKYKFEEVQVIVRERETGESYLTSFRIIKYMAKTVSHMVFKVPFMKKPHKKQLKLQKKQQKKQNK</sequence>
<dbReference type="InterPro" id="IPR050256">
    <property type="entry name" value="Glycosyltransferase_2"/>
</dbReference>
<accession>A0A4R0XSK5</accession>
<protein>
    <submittedName>
        <fullName evidence="2">Glycosyl transferase family 2</fullName>
    </submittedName>
</protein>
<dbReference type="PANTHER" id="PTHR48090">
    <property type="entry name" value="UNDECAPRENYL-PHOSPHATE 4-DEOXY-4-FORMAMIDO-L-ARABINOSE TRANSFERASE-RELATED"/>
    <property type="match status" value="1"/>
</dbReference>
<evidence type="ECO:0000313" key="3">
    <source>
        <dbReference type="Proteomes" id="UP000291072"/>
    </source>
</evidence>
<keyword evidence="2" id="KW-0808">Transferase</keyword>
<dbReference type="RefSeq" id="WP_131613350.1">
    <property type="nucleotide sequence ID" value="NZ_PSZP01000008.1"/>
</dbReference>
<reference evidence="2 3" key="1">
    <citation type="submission" date="2018-02" db="EMBL/GenBank/DDBJ databases">
        <title>Mycoplasma marinum and Mycoplasma todarodis sp. nov., moderately halophilic and psychrotolerant mycoplasmas isolated from cephalopods.</title>
        <authorList>
            <person name="Viver T."/>
        </authorList>
    </citation>
    <scope>NUCLEOTIDE SEQUENCE [LARGE SCALE GENOMIC DNA]</scope>
    <source>
        <strain evidence="2 3">5H</strain>
    </source>
</reference>
<dbReference type="AlphaFoldDB" id="A0A4R0XSK5"/>
<proteinExistence type="predicted"/>
<dbReference type="CDD" id="cd04179">
    <property type="entry name" value="DPM_DPG-synthase_like"/>
    <property type="match status" value="1"/>
</dbReference>
<organism evidence="2 3">
    <name type="scientific">Mycoplasma todarodis</name>
    <dbReference type="NCBI Taxonomy" id="1937191"/>
    <lineage>
        <taxon>Bacteria</taxon>
        <taxon>Bacillati</taxon>
        <taxon>Mycoplasmatota</taxon>
        <taxon>Mollicutes</taxon>
        <taxon>Mycoplasmataceae</taxon>
        <taxon>Mycoplasma</taxon>
    </lineage>
</organism>
<comment type="caution">
    <text evidence="2">The sequence shown here is derived from an EMBL/GenBank/DDBJ whole genome shotgun (WGS) entry which is preliminary data.</text>
</comment>
<dbReference type="PANTHER" id="PTHR48090:SF7">
    <property type="entry name" value="RFBJ PROTEIN"/>
    <property type="match status" value="1"/>
</dbReference>
<evidence type="ECO:0000313" key="2">
    <source>
        <dbReference type="EMBL" id="TCG11410.1"/>
    </source>
</evidence>
<dbReference type="EMBL" id="PSZP01000008">
    <property type="protein sequence ID" value="TCG11410.1"/>
    <property type="molecule type" value="Genomic_DNA"/>
</dbReference>